<evidence type="ECO:0000256" key="7">
    <source>
        <dbReference type="SAM" id="Phobius"/>
    </source>
</evidence>
<feature type="transmembrane region" description="Helical" evidence="7">
    <location>
        <begin position="236"/>
        <end position="262"/>
    </location>
</feature>
<dbReference type="PANTHER" id="PTHR42810">
    <property type="entry name" value="PURINE PERMEASE C1399.01C-RELATED"/>
    <property type="match status" value="1"/>
</dbReference>
<keyword evidence="6 7" id="KW-0472">Membrane</keyword>
<evidence type="ECO:0000256" key="1">
    <source>
        <dbReference type="ARBA" id="ARBA00004141"/>
    </source>
</evidence>
<dbReference type="InterPro" id="IPR006043">
    <property type="entry name" value="NCS2"/>
</dbReference>
<evidence type="ECO:0000256" key="6">
    <source>
        <dbReference type="ARBA" id="ARBA00023136"/>
    </source>
</evidence>
<evidence type="ECO:0000313" key="8">
    <source>
        <dbReference type="EMBL" id="MRX73827.1"/>
    </source>
</evidence>
<evidence type="ECO:0000256" key="3">
    <source>
        <dbReference type="ARBA" id="ARBA00022448"/>
    </source>
</evidence>
<dbReference type="NCBIfam" id="NF008502">
    <property type="entry name" value="PRK11412.1"/>
    <property type="match status" value="1"/>
</dbReference>
<name>A0A7X2J2C2_9BACI</name>
<feature type="transmembrane region" description="Helical" evidence="7">
    <location>
        <begin position="7"/>
        <end position="35"/>
    </location>
</feature>
<comment type="caution">
    <text evidence="8">The sequence shown here is derived from an EMBL/GenBank/DDBJ whole genome shotgun (WGS) entry which is preliminary data.</text>
</comment>
<keyword evidence="9" id="KW-1185">Reference proteome</keyword>
<feature type="transmembrane region" description="Helical" evidence="7">
    <location>
        <begin position="160"/>
        <end position="180"/>
    </location>
</feature>
<feature type="transmembrane region" description="Helical" evidence="7">
    <location>
        <begin position="398"/>
        <end position="417"/>
    </location>
</feature>
<feature type="transmembrane region" description="Helical" evidence="7">
    <location>
        <begin position="340"/>
        <end position="359"/>
    </location>
</feature>
<proteinExistence type="inferred from homology"/>
<sequence>MKHKGYAVTVFSSIQWLFFIFANTIVVPVSIGAAFQLPLETVAMTIRISFIITGAACILQGLAGHRYPLLEGHSGLLWGLTLSLSLSSASLGLTLSEIGGGIAVGILLAGAVTVVLAACNTISVLQAIFTPMVMSVYLFLLTFQLIFIFFKGMFKLDSEGAIDLPVAALSIGLVIFVSLLKIKGGGMLGNFSILIGITAGWLLYVLIFPGETASPSGVGSTFTLFPLGVPNLQYGIIAVSFLAGLLNLTNSFASIQAAAVLYGEEAKTGQYRRSIFFTGLFSMAASLFGLVPYTPFASTIGFLQSTNILEKKPFFIGGALMTTLGLIPIFGSFLGTLPITVGNAVLFVAYLQLFGTALASIKGEIFDSVSIFRIAGPVLIGLCIMNVSPSLFSSLPVLLQPLAANGLIVGVLLSIFMEKSVRWEI</sequence>
<dbReference type="AlphaFoldDB" id="A0A7X2J2C2"/>
<dbReference type="GO" id="GO:0005886">
    <property type="term" value="C:plasma membrane"/>
    <property type="evidence" value="ECO:0007669"/>
    <property type="project" value="TreeGrafter"/>
</dbReference>
<feature type="transmembrane region" description="Helical" evidence="7">
    <location>
        <begin position="314"/>
        <end position="334"/>
    </location>
</feature>
<feature type="transmembrane region" description="Helical" evidence="7">
    <location>
        <begin position="136"/>
        <end position="154"/>
    </location>
</feature>
<evidence type="ECO:0000256" key="5">
    <source>
        <dbReference type="ARBA" id="ARBA00022989"/>
    </source>
</evidence>
<keyword evidence="4 7" id="KW-0812">Transmembrane</keyword>
<feature type="transmembrane region" description="Helical" evidence="7">
    <location>
        <begin position="75"/>
        <end position="96"/>
    </location>
</feature>
<comment type="subcellular location">
    <subcellularLocation>
        <location evidence="1">Membrane</location>
        <topology evidence="1">Multi-pass membrane protein</topology>
    </subcellularLocation>
</comment>
<keyword evidence="3" id="KW-0813">Transport</keyword>
<dbReference type="OrthoDB" id="5597247at2"/>
<evidence type="ECO:0000313" key="9">
    <source>
        <dbReference type="Proteomes" id="UP000448867"/>
    </source>
</evidence>
<dbReference type="PANTHER" id="PTHR42810:SF6">
    <property type="entry name" value="PURINE PERMEASE YBBY-RELATED"/>
    <property type="match status" value="1"/>
</dbReference>
<comment type="similarity">
    <text evidence="2">Belongs to the nucleobase:cation symporter-2 (NCS2) (TC 2.A.40) family.</text>
</comment>
<evidence type="ECO:0000256" key="2">
    <source>
        <dbReference type="ARBA" id="ARBA00008821"/>
    </source>
</evidence>
<keyword evidence="5 7" id="KW-1133">Transmembrane helix</keyword>
<evidence type="ECO:0000256" key="4">
    <source>
        <dbReference type="ARBA" id="ARBA00022692"/>
    </source>
</evidence>
<feature type="transmembrane region" description="Helical" evidence="7">
    <location>
        <begin position="102"/>
        <end position="129"/>
    </location>
</feature>
<accession>A0A7X2J2C2</accession>
<dbReference type="GO" id="GO:0042907">
    <property type="term" value="F:xanthine transmembrane transporter activity"/>
    <property type="evidence" value="ECO:0007669"/>
    <property type="project" value="TreeGrafter"/>
</dbReference>
<feature type="transmembrane region" description="Helical" evidence="7">
    <location>
        <begin position="187"/>
        <end position="207"/>
    </location>
</feature>
<gene>
    <name evidence="8" type="ORF">GJU40_16920</name>
</gene>
<feature type="transmembrane region" description="Helical" evidence="7">
    <location>
        <begin position="41"/>
        <end position="63"/>
    </location>
</feature>
<dbReference type="NCBIfam" id="NF037981">
    <property type="entry name" value="NCS2_1"/>
    <property type="match status" value="1"/>
</dbReference>
<dbReference type="EMBL" id="WKKI01000047">
    <property type="protein sequence ID" value="MRX73827.1"/>
    <property type="molecule type" value="Genomic_DNA"/>
</dbReference>
<dbReference type="Pfam" id="PF00860">
    <property type="entry name" value="Xan_ur_permease"/>
    <property type="match status" value="1"/>
</dbReference>
<organism evidence="8 9">
    <name type="scientific">Metabacillus lacus</name>
    <dbReference type="NCBI Taxonomy" id="1983721"/>
    <lineage>
        <taxon>Bacteria</taxon>
        <taxon>Bacillati</taxon>
        <taxon>Bacillota</taxon>
        <taxon>Bacilli</taxon>
        <taxon>Bacillales</taxon>
        <taxon>Bacillaceae</taxon>
        <taxon>Metabacillus</taxon>
    </lineage>
</organism>
<reference evidence="8 9" key="1">
    <citation type="submission" date="2019-11" db="EMBL/GenBank/DDBJ databases">
        <title>Bacillus lacus genome.</title>
        <authorList>
            <person name="Allen C.J."/>
            <person name="Newman J.D."/>
        </authorList>
    </citation>
    <scope>NUCLEOTIDE SEQUENCE [LARGE SCALE GENOMIC DNA]</scope>
    <source>
        <strain evidence="8 9">KCTC 33946</strain>
    </source>
</reference>
<feature type="transmembrane region" description="Helical" evidence="7">
    <location>
        <begin position="371"/>
        <end position="392"/>
    </location>
</feature>
<dbReference type="Proteomes" id="UP000448867">
    <property type="component" value="Unassembled WGS sequence"/>
</dbReference>
<protein>
    <submittedName>
        <fullName evidence="8">Uracil/xanthine transporter</fullName>
    </submittedName>
</protein>
<dbReference type="RefSeq" id="WP_154309287.1">
    <property type="nucleotide sequence ID" value="NZ_WKKI01000047.1"/>
</dbReference>
<feature type="transmembrane region" description="Helical" evidence="7">
    <location>
        <begin position="274"/>
        <end position="293"/>
    </location>
</feature>